<dbReference type="EMBL" id="DSMG01000199">
    <property type="protein sequence ID" value="HDX33750.1"/>
    <property type="molecule type" value="Genomic_DNA"/>
</dbReference>
<dbReference type="FunFam" id="3.40.50.720:FF:000084">
    <property type="entry name" value="Short-chain dehydrogenase reductase"/>
    <property type="match status" value="1"/>
</dbReference>
<gene>
    <name evidence="4" type="ORF">ENQ20_20055</name>
</gene>
<comment type="caution">
    <text evidence="4">The sequence shown here is derived from an EMBL/GenBank/DDBJ whole genome shotgun (WGS) entry which is preliminary data.</text>
</comment>
<dbReference type="PROSITE" id="PS00061">
    <property type="entry name" value="ADH_SHORT"/>
    <property type="match status" value="1"/>
</dbReference>
<name>A0A7C1K051_9CHLR</name>
<dbReference type="EC" id="1.1.1.47" evidence="4"/>
<proteinExistence type="inferred from homology"/>
<evidence type="ECO:0000259" key="3">
    <source>
        <dbReference type="SMART" id="SM00822"/>
    </source>
</evidence>
<dbReference type="InterPro" id="IPR036291">
    <property type="entry name" value="NAD(P)-bd_dom_sf"/>
</dbReference>
<dbReference type="GO" id="GO:0047936">
    <property type="term" value="F:glucose 1-dehydrogenase [NAD(P)+] activity"/>
    <property type="evidence" value="ECO:0007669"/>
    <property type="project" value="UniProtKB-EC"/>
</dbReference>
<accession>A0A7C1K051</accession>
<protein>
    <submittedName>
        <fullName evidence="4">Glucose 1-dehydrogenase</fullName>
        <ecNumber evidence="4">1.1.1.47</ecNumber>
    </submittedName>
</protein>
<dbReference type="PRINTS" id="PR00081">
    <property type="entry name" value="GDHRDH"/>
</dbReference>
<dbReference type="SMART" id="SM00822">
    <property type="entry name" value="PKS_KR"/>
    <property type="match status" value="1"/>
</dbReference>
<evidence type="ECO:0000313" key="4">
    <source>
        <dbReference type="EMBL" id="HDX33750.1"/>
    </source>
</evidence>
<organism evidence="4">
    <name type="scientific">Caldilinea aerophila</name>
    <dbReference type="NCBI Taxonomy" id="133453"/>
    <lineage>
        <taxon>Bacteria</taxon>
        <taxon>Bacillati</taxon>
        <taxon>Chloroflexota</taxon>
        <taxon>Caldilineae</taxon>
        <taxon>Caldilineales</taxon>
        <taxon>Caldilineaceae</taxon>
        <taxon>Caldilinea</taxon>
    </lineage>
</organism>
<dbReference type="PANTHER" id="PTHR43639">
    <property type="entry name" value="OXIDOREDUCTASE, SHORT-CHAIN DEHYDROGENASE/REDUCTASE FAMILY (AFU_ORTHOLOGUE AFUA_5G02870)"/>
    <property type="match status" value="1"/>
</dbReference>
<dbReference type="Pfam" id="PF13561">
    <property type="entry name" value="adh_short_C2"/>
    <property type="match status" value="1"/>
</dbReference>
<dbReference type="SUPFAM" id="SSF51735">
    <property type="entry name" value="NAD(P)-binding Rossmann-fold domains"/>
    <property type="match status" value="1"/>
</dbReference>
<keyword evidence="2 4" id="KW-0560">Oxidoreductase</keyword>
<dbReference type="NCBIfam" id="NF005559">
    <property type="entry name" value="PRK07231.1"/>
    <property type="match status" value="1"/>
</dbReference>
<dbReference type="CDD" id="cd05233">
    <property type="entry name" value="SDR_c"/>
    <property type="match status" value="1"/>
</dbReference>
<reference evidence="4" key="1">
    <citation type="journal article" date="2020" name="mSystems">
        <title>Genome- and Community-Level Interaction Insights into Carbon Utilization and Element Cycling Functions of Hydrothermarchaeota in Hydrothermal Sediment.</title>
        <authorList>
            <person name="Zhou Z."/>
            <person name="Liu Y."/>
            <person name="Xu W."/>
            <person name="Pan J."/>
            <person name="Luo Z.H."/>
            <person name="Li M."/>
        </authorList>
    </citation>
    <scope>NUCLEOTIDE SEQUENCE [LARGE SCALE GENOMIC DNA]</scope>
    <source>
        <strain evidence="4">SpSt-289</strain>
    </source>
</reference>
<dbReference type="PANTHER" id="PTHR43639:SF1">
    <property type="entry name" value="SHORT-CHAIN DEHYDROGENASE_REDUCTASE FAMILY PROTEIN"/>
    <property type="match status" value="1"/>
</dbReference>
<dbReference type="InterPro" id="IPR002347">
    <property type="entry name" value="SDR_fam"/>
</dbReference>
<dbReference type="InterPro" id="IPR020904">
    <property type="entry name" value="Sc_DH/Rdtase_CS"/>
</dbReference>
<comment type="similarity">
    <text evidence="1">Belongs to the short-chain dehydrogenases/reductases (SDR) family.</text>
</comment>
<sequence>MANYAFDFTGQTVFITGASRGIGAATARLFARSGARVAVNYREDRAGAEEVAAEITAAGGQAMIVQGDVGNADNVRRMVETVGAQWGPIRVLVHNASAINRKYFLDVNLDDFDQMFGANVRGPYLMSQLAAQQMIAAGVGGSIIYITSILARQTIANRTLYAATKGALESLTRALALDLAPHHIRVNAVAPGLIYTKALRDGISALGEENFTKYIPFHRFGDPQEIASVVAFLASDAASYITGALIPVDGGLGVVEAGPK</sequence>
<dbReference type="AlphaFoldDB" id="A0A7C1K051"/>
<dbReference type="Gene3D" id="3.40.50.720">
    <property type="entry name" value="NAD(P)-binding Rossmann-like Domain"/>
    <property type="match status" value="1"/>
</dbReference>
<evidence type="ECO:0000256" key="1">
    <source>
        <dbReference type="ARBA" id="ARBA00006484"/>
    </source>
</evidence>
<feature type="domain" description="Ketoreductase" evidence="3">
    <location>
        <begin position="11"/>
        <end position="192"/>
    </location>
</feature>
<evidence type="ECO:0000256" key="2">
    <source>
        <dbReference type="ARBA" id="ARBA00023002"/>
    </source>
</evidence>
<dbReference type="InterPro" id="IPR057326">
    <property type="entry name" value="KR_dom"/>
</dbReference>
<dbReference type="PRINTS" id="PR00080">
    <property type="entry name" value="SDRFAMILY"/>
</dbReference>